<evidence type="ECO:0000256" key="1">
    <source>
        <dbReference type="ARBA" id="ARBA00022723"/>
    </source>
</evidence>
<dbReference type="InterPro" id="IPR039461">
    <property type="entry name" value="Peptidase_M49"/>
</dbReference>
<comment type="caution">
    <text evidence="3">The sequence shown here is derived from an EMBL/GenBank/DDBJ whole genome shotgun (WGS) entry which is preliminary data.</text>
</comment>
<name>A0A401XLL5_9FLAO</name>
<dbReference type="Gene3D" id="3.30.540.30">
    <property type="match status" value="2"/>
</dbReference>
<dbReference type="GO" id="GO:0016787">
    <property type="term" value="F:hydrolase activity"/>
    <property type="evidence" value="ECO:0007669"/>
    <property type="project" value="UniProtKB-KW"/>
</dbReference>
<dbReference type="GO" id="GO:0046872">
    <property type="term" value="F:metal ion binding"/>
    <property type="evidence" value="ECO:0007669"/>
    <property type="project" value="UniProtKB-KW"/>
</dbReference>
<reference evidence="3 4" key="1">
    <citation type="submission" date="2018-11" db="EMBL/GenBank/DDBJ databases">
        <title>Schleiferia aggregans sp. nov., a moderately thermophilic heterotrophic bacterium isolated from microbial mats at a terrestrial hot spring.</title>
        <authorList>
            <person name="Iino T."/>
            <person name="Ohkuma M."/>
            <person name="Haruta S."/>
        </authorList>
    </citation>
    <scope>NUCLEOTIDE SEQUENCE [LARGE SCALE GENOMIC DNA]</scope>
    <source>
        <strain evidence="3 4">LA</strain>
    </source>
</reference>
<dbReference type="Pfam" id="PF03571">
    <property type="entry name" value="Peptidase_M49"/>
    <property type="match status" value="2"/>
</dbReference>
<dbReference type="AlphaFoldDB" id="A0A401XLL5"/>
<keyword evidence="2" id="KW-0378">Hydrolase</keyword>
<evidence type="ECO:0000256" key="2">
    <source>
        <dbReference type="ARBA" id="ARBA00022801"/>
    </source>
</evidence>
<accession>A0A401XLL5</accession>
<dbReference type="PANTHER" id="PTHR23422">
    <property type="entry name" value="DIPEPTIDYL PEPTIDASE III-RELATED"/>
    <property type="match status" value="1"/>
</dbReference>
<protein>
    <submittedName>
        <fullName evidence="3">Dihydrofolate reductase</fullName>
    </submittedName>
</protein>
<evidence type="ECO:0000313" key="4">
    <source>
        <dbReference type="Proteomes" id="UP000286715"/>
    </source>
</evidence>
<organism evidence="3 4">
    <name type="scientific">Thermaurantimonas aggregans</name>
    <dbReference type="NCBI Taxonomy" id="2173829"/>
    <lineage>
        <taxon>Bacteria</taxon>
        <taxon>Pseudomonadati</taxon>
        <taxon>Bacteroidota</taxon>
        <taxon>Flavobacteriia</taxon>
        <taxon>Flavobacteriales</taxon>
        <taxon>Schleiferiaceae</taxon>
        <taxon>Thermaurantimonas</taxon>
    </lineage>
</organism>
<dbReference type="PANTHER" id="PTHR23422:SF11">
    <property type="entry name" value="DIPEPTIDYL PEPTIDASE 3"/>
    <property type="match status" value="1"/>
</dbReference>
<dbReference type="EMBL" id="BHZE01000012">
    <property type="protein sequence ID" value="GCD77892.1"/>
    <property type="molecule type" value="Genomic_DNA"/>
</dbReference>
<keyword evidence="4" id="KW-1185">Reference proteome</keyword>
<sequence>MAVAIAVQLMQCKSDKSADTMTDDFQWELERFADIRILRYQIPDFDSLTLKLKLLVYYLVQTGLSGRDIIYDQNHRYNLTLRNCFDKIMTELDGRESGPEWEAFEEYVKRFWFANGAHHHYSHQKFEPRFSREYFEVLLKKTGQSLPAEVMEFVFNPTIEARKVVRDEGSDPVLESAVNFYDPGITTAEAEAFYNAMRKPDDSTPISYGLNSKLVRLSDGTLAEKVWKVGGMYGPAIERIVYWLEKAVEVAENQKQADALKLLIEYYKTGDLRTWDAYNIAWVQATEGVIDYINSFIEVYNDPIGYKANYETIVQIDDFEASRRMRVLAENAGWFEKNSPIQPEYKKENVVGISYRVVNVAGEAGDASPATPIGVNLPNADWIRVRYGSKSVSLGNIEDAYDKAGSRPILEEFCFTTAELERALKYGGVASKLHTALHEVIGHASGKLKEGVTNAKERLSKYYSTIEEARADLVALYYIADPHLQKLGLVESDEVGKAEYDSYIRNGLMLQLRRLKPGEQLEEDHMRNRQLVAQWVYERGKPDNVIEKKVVNGKTYFIINDYDKLRTLFGQLLREVQRIKSEADYEAARKLVEGYGVKVDADIHAEVLRRTEALKIPPYAGFVNPELVPVEKDGQIIDIRVEYPTSFKQQMLDYGRRYSFLPLIN</sequence>
<gene>
    <name evidence="3" type="ORF">JCM31826_13740</name>
</gene>
<dbReference type="Proteomes" id="UP000286715">
    <property type="component" value="Unassembled WGS sequence"/>
</dbReference>
<keyword evidence="1" id="KW-0479">Metal-binding</keyword>
<evidence type="ECO:0000313" key="3">
    <source>
        <dbReference type="EMBL" id="GCD77892.1"/>
    </source>
</evidence>
<proteinExistence type="predicted"/>